<feature type="chain" id="PRO_5002660162" evidence="2">
    <location>
        <begin position="23"/>
        <end position="217"/>
    </location>
</feature>
<name>A3U3K9_PSEBH</name>
<feature type="transmembrane region" description="Helical" evidence="1">
    <location>
        <begin position="192"/>
        <end position="211"/>
    </location>
</feature>
<dbReference type="NCBIfam" id="TIGR03370">
    <property type="entry name" value="VPLPA-CTERM"/>
    <property type="match status" value="1"/>
</dbReference>
<dbReference type="AlphaFoldDB" id="A3U3K9"/>
<keyword evidence="1" id="KW-0472">Membrane</keyword>
<keyword evidence="1" id="KW-1133">Transmembrane helix</keyword>
<dbReference type="Proteomes" id="UP000004318">
    <property type="component" value="Unassembled WGS sequence"/>
</dbReference>
<gene>
    <name evidence="3" type="ORF">OB2597_04385</name>
</gene>
<evidence type="ECO:0000313" key="3">
    <source>
        <dbReference type="EMBL" id="EAQ01211.1"/>
    </source>
</evidence>
<evidence type="ECO:0000256" key="1">
    <source>
        <dbReference type="SAM" id="Phobius"/>
    </source>
</evidence>
<organism evidence="3 4">
    <name type="scientific">Pseudooceanicola batsensis (strain ATCC BAA-863 / DSM 15984 / KCTC 12145 / HTCC2597)</name>
    <name type="common">Oceanicola batsensis</name>
    <dbReference type="NCBI Taxonomy" id="252305"/>
    <lineage>
        <taxon>Bacteria</taxon>
        <taxon>Pseudomonadati</taxon>
        <taxon>Pseudomonadota</taxon>
        <taxon>Alphaproteobacteria</taxon>
        <taxon>Rhodobacterales</taxon>
        <taxon>Paracoccaceae</taxon>
        <taxon>Pseudooceanicola</taxon>
    </lineage>
</organism>
<evidence type="ECO:0000256" key="2">
    <source>
        <dbReference type="SAM" id="SignalP"/>
    </source>
</evidence>
<feature type="signal peptide" evidence="2">
    <location>
        <begin position="1"/>
        <end position="22"/>
    </location>
</feature>
<evidence type="ECO:0000313" key="4">
    <source>
        <dbReference type="Proteomes" id="UP000004318"/>
    </source>
</evidence>
<dbReference type="InterPro" id="IPR022472">
    <property type="entry name" value="VPLPA-CTERM"/>
</dbReference>
<dbReference type="EMBL" id="AAMO01000016">
    <property type="protein sequence ID" value="EAQ01211.1"/>
    <property type="molecule type" value="Genomic_DNA"/>
</dbReference>
<proteinExistence type="predicted"/>
<reference evidence="3 4" key="1">
    <citation type="journal article" date="2010" name="J. Bacteriol.">
        <title>Genome sequences of Oceanicola granulosus HTCC2516(T) and Oceanicola batsensis HTCC2597(TDelta).</title>
        <authorList>
            <person name="Thrash J.C."/>
            <person name="Cho J.C."/>
            <person name="Vergin K.L."/>
            <person name="Giovannoni S.J."/>
        </authorList>
    </citation>
    <scope>NUCLEOTIDE SEQUENCE [LARGE SCALE GENOMIC DNA]</scope>
    <source>
        <strain evidence="4">ATCC BAA-863 / DSM 15984 / KCTC 12145 / HTCC2597</strain>
    </source>
</reference>
<keyword evidence="1" id="KW-0812">Transmembrane</keyword>
<protein>
    <submittedName>
        <fullName evidence="3">Uncharacterized protein</fullName>
    </submittedName>
</protein>
<sequence>MNYMTSILGAAAVFLGVQSAEAAPVTYDGITFPEGDVSFADAVHDYSPGSGFATSGNCQTASLALGAPNFTSGNCDNYVSLGGGGSITLRFTDNALTTSGDDTPDLHIFEIGSATESIRVEISVDASSWIDFGYFSGQPSSLDIDAKAGVVPFEKYYYVRLTDNPGLGPHEGVYSGADIDAVGAISSTAPAIPLPASGLLLLGGVAGLGALRRRARG</sequence>
<dbReference type="RefSeq" id="WP_009805124.1">
    <property type="nucleotide sequence ID" value="NZ_CH724131.1"/>
</dbReference>
<dbReference type="STRING" id="252305.OB2597_04385"/>
<keyword evidence="2" id="KW-0732">Signal</keyword>
<dbReference type="eggNOG" id="COG2931">
    <property type="taxonomic scope" value="Bacteria"/>
</dbReference>
<keyword evidence="4" id="KW-1185">Reference proteome</keyword>
<dbReference type="HOGENOM" id="CLU_091282_0_0_5"/>
<dbReference type="OrthoDB" id="121983at2"/>
<accession>A3U3K9</accession>
<comment type="caution">
    <text evidence="3">The sequence shown here is derived from an EMBL/GenBank/DDBJ whole genome shotgun (WGS) entry which is preliminary data.</text>
</comment>